<dbReference type="InterPro" id="IPR041367">
    <property type="entry name" value="Znf-CCCH_4"/>
</dbReference>
<name>A0ABM1BHE0_LIMPO</name>
<evidence type="ECO:0000256" key="3">
    <source>
        <dbReference type="ARBA" id="ARBA00022833"/>
    </source>
</evidence>
<evidence type="ECO:0000313" key="7">
    <source>
        <dbReference type="Proteomes" id="UP000694941"/>
    </source>
</evidence>
<keyword evidence="7" id="KW-1185">Reference proteome</keyword>
<feature type="region of interest" description="Disordered" evidence="5">
    <location>
        <begin position="1"/>
        <end position="69"/>
    </location>
</feature>
<keyword evidence="2 4" id="KW-0863">Zinc-finger</keyword>
<feature type="domain" description="C3H1-type" evidence="6">
    <location>
        <begin position="102"/>
        <end position="129"/>
    </location>
</feature>
<reference evidence="8" key="1">
    <citation type="submission" date="2025-08" db="UniProtKB">
        <authorList>
            <consortium name="RefSeq"/>
        </authorList>
    </citation>
    <scope>IDENTIFICATION</scope>
    <source>
        <tissue evidence="8">Muscle</tissue>
    </source>
</reference>
<keyword evidence="3 4" id="KW-0862">Zinc</keyword>
<dbReference type="Proteomes" id="UP000694941">
    <property type="component" value="Unplaced"/>
</dbReference>
<feature type="compositionally biased region" description="Basic and acidic residues" evidence="5">
    <location>
        <begin position="17"/>
        <end position="32"/>
    </location>
</feature>
<dbReference type="RefSeq" id="XP_013782036.1">
    <property type="nucleotide sequence ID" value="XM_013926582.2"/>
</dbReference>
<dbReference type="SUPFAM" id="SSF90229">
    <property type="entry name" value="CCCH zinc finger"/>
    <property type="match status" value="1"/>
</dbReference>
<evidence type="ECO:0000259" key="6">
    <source>
        <dbReference type="PROSITE" id="PS50103"/>
    </source>
</evidence>
<evidence type="ECO:0000256" key="1">
    <source>
        <dbReference type="ARBA" id="ARBA00022723"/>
    </source>
</evidence>
<dbReference type="InterPro" id="IPR036855">
    <property type="entry name" value="Znf_CCCH_sf"/>
</dbReference>
<evidence type="ECO:0000256" key="5">
    <source>
        <dbReference type="SAM" id="MobiDB-lite"/>
    </source>
</evidence>
<feature type="zinc finger region" description="C3H1-type" evidence="4">
    <location>
        <begin position="102"/>
        <end position="129"/>
    </location>
</feature>
<organism evidence="7 8">
    <name type="scientific">Limulus polyphemus</name>
    <name type="common">Atlantic horseshoe crab</name>
    <dbReference type="NCBI Taxonomy" id="6850"/>
    <lineage>
        <taxon>Eukaryota</taxon>
        <taxon>Metazoa</taxon>
        <taxon>Ecdysozoa</taxon>
        <taxon>Arthropoda</taxon>
        <taxon>Chelicerata</taxon>
        <taxon>Merostomata</taxon>
        <taxon>Xiphosura</taxon>
        <taxon>Limulidae</taxon>
        <taxon>Limulus</taxon>
    </lineage>
</organism>
<feature type="region of interest" description="Disordered" evidence="5">
    <location>
        <begin position="149"/>
        <end position="174"/>
    </location>
</feature>
<evidence type="ECO:0000256" key="2">
    <source>
        <dbReference type="ARBA" id="ARBA00022771"/>
    </source>
</evidence>
<dbReference type="Pfam" id="PF18044">
    <property type="entry name" value="zf-CCCH_4"/>
    <property type="match status" value="1"/>
</dbReference>
<gene>
    <name evidence="8" type="primary">LOC106466311</name>
</gene>
<sequence length="203" mass="22713">MASSLVPDYDSASSESENEHIRESSSKGTDDKETVEEEDKMEKDKLPKPVFDDQINSTVLHPSGSSSGSVFANPFRAAEIIQNSLLEKHVKMTTPTNQMTVLNGRQICWNYRKGRCRFGHKCKFAHDSDIPTSNRPEVTTAQEQGDYTLQDSLDEAGSKSDVGKKKKRPGLSQGILPSKKIIKSYYKQKNLDKSQTEILSQNK</sequence>
<evidence type="ECO:0000313" key="8">
    <source>
        <dbReference type="RefSeq" id="XP_013782036.1"/>
    </source>
</evidence>
<feature type="compositionally biased region" description="Polar residues" evidence="5">
    <location>
        <begin position="54"/>
        <end position="69"/>
    </location>
</feature>
<dbReference type="Gene3D" id="4.10.1000.10">
    <property type="entry name" value="Zinc finger, CCCH-type"/>
    <property type="match status" value="1"/>
</dbReference>
<dbReference type="InterPro" id="IPR000571">
    <property type="entry name" value="Znf_CCCH"/>
</dbReference>
<accession>A0ABM1BHE0</accession>
<feature type="compositionally biased region" description="Basic and acidic residues" evidence="5">
    <location>
        <begin position="40"/>
        <end position="51"/>
    </location>
</feature>
<protein>
    <submittedName>
        <fullName evidence="8">Uncharacterized protein LOC106466311</fullName>
    </submittedName>
</protein>
<proteinExistence type="predicted"/>
<keyword evidence="1 4" id="KW-0479">Metal-binding</keyword>
<dbReference type="PROSITE" id="PS50103">
    <property type="entry name" value="ZF_C3H1"/>
    <property type="match status" value="1"/>
</dbReference>
<evidence type="ECO:0000256" key="4">
    <source>
        <dbReference type="PROSITE-ProRule" id="PRU00723"/>
    </source>
</evidence>
<dbReference type="GeneID" id="106466311"/>